<reference evidence="3" key="1">
    <citation type="journal article" date="2019" name="Int. J. Syst. Evol. Microbiol.">
        <title>The Global Catalogue of Microorganisms (GCM) 10K type strain sequencing project: providing services to taxonomists for standard genome sequencing and annotation.</title>
        <authorList>
            <consortium name="The Broad Institute Genomics Platform"/>
            <consortium name="The Broad Institute Genome Sequencing Center for Infectious Disease"/>
            <person name="Wu L."/>
            <person name="Ma J."/>
        </authorList>
    </citation>
    <scope>NUCLEOTIDE SEQUENCE [LARGE SCALE GENOMIC DNA]</scope>
    <source>
        <strain evidence="3">CCUG 60214</strain>
    </source>
</reference>
<dbReference type="RefSeq" id="WP_380728040.1">
    <property type="nucleotide sequence ID" value="NZ_JBHTLK010000219.1"/>
</dbReference>
<name>A0ABW3R2T0_9PSEU</name>
<keyword evidence="1" id="KW-0812">Transmembrane</keyword>
<feature type="transmembrane region" description="Helical" evidence="1">
    <location>
        <begin position="7"/>
        <end position="26"/>
    </location>
</feature>
<keyword evidence="1" id="KW-0472">Membrane</keyword>
<dbReference type="EMBL" id="JBHTLK010000219">
    <property type="protein sequence ID" value="MFD1151225.1"/>
    <property type="molecule type" value="Genomic_DNA"/>
</dbReference>
<feature type="transmembrane region" description="Helical" evidence="1">
    <location>
        <begin position="38"/>
        <end position="56"/>
    </location>
</feature>
<dbReference type="Proteomes" id="UP001597168">
    <property type="component" value="Unassembled WGS sequence"/>
</dbReference>
<organism evidence="2 3">
    <name type="scientific">Saccharothrix hoggarensis</name>
    <dbReference type="NCBI Taxonomy" id="913853"/>
    <lineage>
        <taxon>Bacteria</taxon>
        <taxon>Bacillati</taxon>
        <taxon>Actinomycetota</taxon>
        <taxon>Actinomycetes</taxon>
        <taxon>Pseudonocardiales</taxon>
        <taxon>Pseudonocardiaceae</taxon>
        <taxon>Saccharothrix</taxon>
    </lineage>
</organism>
<evidence type="ECO:0000313" key="3">
    <source>
        <dbReference type="Proteomes" id="UP001597168"/>
    </source>
</evidence>
<proteinExistence type="predicted"/>
<sequence>MTPLTKWTVVAVCLTVLAVLVPWARYGDVDVELSRLPWWWAYLGAAVLTHGSALVPARAAAPVSGLFALVTVAAAVVVATGYDHAAVLFDHVVPTVGPRPGLGVAFAVASVVAQVVGLRAGARAARPVHA</sequence>
<protein>
    <submittedName>
        <fullName evidence="2">Uncharacterized protein</fullName>
    </submittedName>
</protein>
<accession>A0ABW3R2T0</accession>
<keyword evidence="1" id="KW-1133">Transmembrane helix</keyword>
<feature type="transmembrane region" description="Helical" evidence="1">
    <location>
        <begin position="63"/>
        <end position="82"/>
    </location>
</feature>
<comment type="caution">
    <text evidence="2">The sequence shown here is derived from an EMBL/GenBank/DDBJ whole genome shotgun (WGS) entry which is preliminary data.</text>
</comment>
<feature type="transmembrane region" description="Helical" evidence="1">
    <location>
        <begin position="102"/>
        <end position="122"/>
    </location>
</feature>
<gene>
    <name evidence="2" type="ORF">ACFQ3T_29190</name>
</gene>
<keyword evidence="3" id="KW-1185">Reference proteome</keyword>
<evidence type="ECO:0000256" key="1">
    <source>
        <dbReference type="SAM" id="Phobius"/>
    </source>
</evidence>
<evidence type="ECO:0000313" key="2">
    <source>
        <dbReference type="EMBL" id="MFD1151225.1"/>
    </source>
</evidence>